<dbReference type="RefSeq" id="WP_149108548.1">
    <property type="nucleotide sequence ID" value="NZ_CP042425.1"/>
</dbReference>
<dbReference type="OrthoDB" id="69974at2"/>
<dbReference type="KEGG" id="lrs:PX52LOC_00446"/>
<accession>A0A5C1A901</accession>
<protein>
    <recommendedName>
        <fullName evidence="3">Ankyrin</fullName>
    </recommendedName>
</protein>
<organism evidence="1 2">
    <name type="scientific">Limnoglobus roseus</name>
    <dbReference type="NCBI Taxonomy" id="2598579"/>
    <lineage>
        <taxon>Bacteria</taxon>
        <taxon>Pseudomonadati</taxon>
        <taxon>Planctomycetota</taxon>
        <taxon>Planctomycetia</taxon>
        <taxon>Gemmatales</taxon>
        <taxon>Gemmataceae</taxon>
        <taxon>Limnoglobus</taxon>
    </lineage>
</organism>
<keyword evidence="2" id="KW-1185">Reference proteome</keyword>
<reference evidence="2" key="1">
    <citation type="submission" date="2019-08" db="EMBL/GenBank/DDBJ databases">
        <title>Limnoglobus roseus gen. nov., sp. nov., a novel freshwater planctomycete with a giant genome from the family Gemmataceae.</title>
        <authorList>
            <person name="Kulichevskaya I.S."/>
            <person name="Naumoff D.G."/>
            <person name="Miroshnikov K."/>
            <person name="Ivanova A."/>
            <person name="Philippov D.A."/>
            <person name="Hakobyan A."/>
            <person name="Rijpstra I.C."/>
            <person name="Sinninghe Damste J.S."/>
            <person name="Liesack W."/>
            <person name="Dedysh S.N."/>
        </authorList>
    </citation>
    <scope>NUCLEOTIDE SEQUENCE [LARGE SCALE GENOMIC DNA]</scope>
    <source>
        <strain evidence="2">PX52</strain>
    </source>
</reference>
<dbReference type="EMBL" id="CP042425">
    <property type="protein sequence ID" value="QEL13588.1"/>
    <property type="molecule type" value="Genomic_DNA"/>
</dbReference>
<gene>
    <name evidence="1" type="ORF">PX52LOC_00446</name>
</gene>
<evidence type="ECO:0008006" key="3">
    <source>
        <dbReference type="Google" id="ProtNLM"/>
    </source>
</evidence>
<evidence type="ECO:0000313" key="1">
    <source>
        <dbReference type="EMBL" id="QEL13588.1"/>
    </source>
</evidence>
<sequence>MREYRGHFEIHLTIRADNPADAGRFVGWCRGHGLKCVRIILARGQTADQPMATWRRPNTTLSAVVAEANRLAADANGAGFAITRVKVEADPHTADVPITDADISDHPPENYFEHHVKLRRDSMAAQEGLLAICEGHAAHLSRNAFHDGGTVEERFVTQRAYGVGRVTAAAQLDRLIADLREIGETVVEHEFEYCVYDSNLQLDAGWLPGDPAHST</sequence>
<dbReference type="Proteomes" id="UP000324974">
    <property type="component" value="Chromosome"/>
</dbReference>
<proteinExistence type="predicted"/>
<name>A0A5C1A901_9BACT</name>
<dbReference type="AlphaFoldDB" id="A0A5C1A901"/>
<evidence type="ECO:0000313" key="2">
    <source>
        <dbReference type="Proteomes" id="UP000324974"/>
    </source>
</evidence>